<comment type="subcellular location">
    <subcellularLocation>
        <location evidence="1">Cell outer membrane</location>
    </subcellularLocation>
</comment>
<sequence>MKKISKYILLFAAATAVTSCDEYLDITPVGRVIPETQEQFRAVLTTGYSKYPEHKALTTLRTDELTLNEFSDDVNIYKDIFTWKDSNPDRITRDFQYQELYNVIFYTNVVINEASKKIASSEERNQLIGEAYALRAMAYFDLVNLFGKPYNAATAASDKGVPLALEIDLEQAFVPQSVEVIYNQIIADTQEAEKLINLNSQTKGLNYRFSKVALYSLESRVYLHQQQWQKSLDAANKALAINNNLVDLKATSFFATKYDSKESILALEDGYINRLKAATYASPELVAAYNKTADLRFPLYFLASGSRFRIQKGGNDDQKCTFRTSELYLTKAEASLKLNNAGDAKTTILNFIQNRYSAAGYTQLESEVNAMNAIDLTNFILAERQREFAVEGHRWLDLRRTNQKQIVHPFNGDTYTLIQNDPRYTIIYPASARLNNPNL</sequence>
<dbReference type="InterPro" id="IPR033985">
    <property type="entry name" value="SusD-like_N"/>
</dbReference>
<protein>
    <submittedName>
        <fullName evidence="8">Membrane protein</fullName>
    </submittedName>
</protein>
<keyword evidence="4" id="KW-0472">Membrane</keyword>
<evidence type="ECO:0000313" key="9">
    <source>
        <dbReference type="Proteomes" id="UP000655016"/>
    </source>
</evidence>
<feature type="domain" description="RagB/SusD" evidence="6">
    <location>
        <begin position="311"/>
        <end position="422"/>
    </location>
</feature>
<keyword evidence="5" id="KW-0998">Cell outer membrane</keyword>
<evidence type="ECO:0000313" key="8">
    <source>
        <dbReference type="EMBL" id="GGF23204.1"/>
    </source>
</evidence>
<dbReference type="PROSITE" id="PS51257">
    <property type="entry name" value="PROKAR_LIPOPROTEIN"/>
    <property type="match status" value="1"/>
</dbReference>
<name>A0ABQ1URA6_9FLAO</name>
<comment type="similarity">
    <text evidence="2">Belongs to the SusD family.</text>
</comment>
<dbReference type="SUPFAM" id="SSF48452">
    <property type="entry name" value="TPR-like"/>
    <property type="match status" value="1"/>
</dbReference>
<comment type="caution">
    <text evidence="8">The sequence shown here is derived from an EMBL/GenBank/DDBJ whole genome shotgun (WGS) entry which is preliminary data.</text>
</comment>
<dbReference type="Pfam" id="PF14322">
    <property type="entry name" value="SusD-like_3"/>
    <property type="match status" value="1"/>
</dbReference>
<evidence type="ECO:0000259" key="7">
    <source>
        <dbReference type="Pfam" id="PF14322"/>
    </source>
</evidence>
<dbReference type="InterPro" id="IPR012944">
    <property type="entry name" value="SusD_RagB_dom"/>
</dbReference>
<feature type="domain" description="SusD-like N-terminal" evidence="7">
    <location>
        <begin position="59"/>
        <end position="223"/>
    </location>
</feature>
<evidence type="ECO:0000256" key="4">
    <source>
        <dbReference type="ARBA" id="ARBA00023136"/>
    </source>
</evidence>
<organism evidence="8 9">
    <name type="scientific">Flavobacterium limi</name>
    <dbReference type="NCBI Taxonomy" id="2045105"/>
    <lineage>
        <taxon>Bacteria</taxon>
        <taxon>Pseudomonadati</taxon>
        <taxon>Bacteroidota</taxon>
        <taxon>Flavobacteriia</taxon>
        <taxon>Flavobacteriales</taxon>
        <taxon>Flavobacteriaceae</taxon>
        <taxon>Flavobacterium</taxon>
    </lineage>
</organism>
<dbReference type="Proteomes" id="UP000655016">
    <property type="component" value="Unassembled WGS sequence"/>
</dbReference>
<proteinExistence type="inferred from homology"/>
<gene>
    <name evidence="8" type="ORF">GCM10011518_35640</name>
</gene>
<accession>A0ABQ1URA6</accession>
<evidence type="ECO:0000259" key="6">
    <source>
        <dbReference type="Pfam" id="PF07980"/>
    </source>
</evidence>
<evidence type="ECO:0000256" key="3">
    <source>
        <dbReference type="ARBA" id="ARBA00022729"/>
    </source>
</evidence>
<keyword evidence="3" id="KW-0732">Signal</keyword>
<dbReference type="RefSeq" id="WP_163395794.1">
    <property type="nucleotide sequence ID" value="NZ_BMKP01000009.1"/>
</dbReference>
<dbReference type="InterPro" id="IPR011990">
    <property type="entry name" value="TPR-like_helical_dom_sf"/>
</dbReference>
<evidence type="ECO:0000256" key="1">
    <source>
        <dbReference type="ARBA" id="ARBA00004442"/>
    </source>
</evidence>
<dbReference type="CDD" id="cd08977">
    <property type="entry name" value="SusD"/>
    <property type="match status" value="1"/>
</dbReference>
<reference evidence="9" key="1">
    <citation type="journal article" date="2019" name="Int. J. Syst. Evol. Microbiol.">
        <title>The Global Catalogue of Microorganisms (GCM) 10K type strain sequencing project: providing services to taxonomists for standard genome sequencing and annotation.</title>
        <authorList>
            <consortium name="The Broad Institute Genomics Platform"/>
            <consortium name="The Broad Institute Genome Sequencing Center for Infectious Disease"/>
            <person name="Wu L."/>
            <person name="Ma J."/>
        </authorList>
    </citation>
    <scope>NUCLEOTIDE SEQUENCE [LARGE SCALE GENOMIC DNA]</scope>
    <source>
        <strain evidence="9">CGMCC 1.16060</strain>
    </source>
</reference>
<evidence type="ECO:0000256" key="2">
    <source>
        <dbReference type="ARBA" id="ARBA00006275"/>
    </source>
</evidence>
<keyword evidence="9" id="KW-1185">Reference proteome</keyword>
<evidence type="ECO:0000256" key="5">
    <source>
        <dbReference type="ARBA" id="ARBA00023237"/>
    </source>
</evidence>
<dbReference type="Gene3D" id="1.25.40.390">
    <property type="match status" value="1"/>
</dbReference>
<dbReference type="Pfam" id="PF07980">
    <property type="entry name" value="SusD_RagB"/>
    <property type="match status" value="1"/>
</dbReference>
<dbReference type="EMBL" id="BMKP01000009">
    <property type="protein sequence ID" value="GGF23204.1"/>
    <property type="molecule type" value="Genomic_DNA"/>
</dbReference>